<dbReference type="Proteomes" id="UP000256964">
    <property type="component" value="Unassembled WGS sequence"/>
</dbReference>
<keyword evidence="3" id="KW-1185">Reference proteome</keyword>
<feature type="signal peptide" evidence="1">
    <location>
        <begin position="1"/>
        <end position="22"/>
    </location>
</feature>
<sequence>MQHRLISSRVLFTLLLSGCAWSISTNRTIDDEKGDSVSGLVPEYAPPGAWHQGSTCSICTVQLDTEQVLDGTWHDTTHTPDDPEPRSITMQFNGTAVYVYNVIPNTVANTNTGTNLTFSIDGAPVGTFIHTPSSSTEFDYNTPVHSSTDLKNQEHTLVIQTVGDTSPSLILFDYVVYTFTDDSDSPASTSSSSIQVSIY</sequence>
<dbReference type="AlphaFoldDB" id="A0A371CRP0"/>
<dbReference type="OrthoDB" id="2758521at2759"/>
<reference evidence="2 3" key="1">
    <citation type="journal article" date="2018" name="Biotechnol. Biofuels">
        <title>Integrative visual omics of the white-rot fungus Polyporus brumalis exposes the biotechnological potential of its oxidative enzymes for delignifying raw plant biomass.</title>
        <authorList>
            <person name="Miyauchi S."/>
            <person name="Rancon A."/>
            <person name="Drula E."/>
            <person name="Hage H."/>
            <person name="Chaduli D."/>
            <person name="Favel A."/>
            <person name="Grisel S."/>
            <person name="Henrissat B."/>
            <person name="Herpoel-Gimbert I."/>
            <person name="Ruiz-Duenas F.J."/>
            <person name="Chevret D."/>
            <person name="Hainaut M."/>
            <person name="Lin J."/>
            <person name="Wang M."/>
            <person name="Pangilinan J."/>
            <person name="Lipzen A."/>
            <person name="Lesage-Meessen L."/>
            <person name="Navarro D."/>
            <person name="Riley R."/>
            <person name="Grigoriev I.V."/>
            <person name="Zhou S."/>
            <person name="Raouche S."/>
            <person name="Rosso M.N."/>
        </authorList>
    </citation>
    <scope>NUCLEOTIDE SEQUENCE [LARGE SCALE GENOMIC DNA]</scope>
    <source>
        <strain evidence="2 3">BRFM 1820</strain>
    </source>
</reference>
<dbReference type="EMBL" id="KZ857473">
    <property type="protein sequence ID" value="RDX42950.1"/>
    <property type="molecule type" value="Genomic_DNA"/>
</dbReference>
<evidence type="ECO:0000313" key="2">
    <source>
        <dbReference type="EMBL" id="RDX42950.1"/>
    </source>
</evidence>
<proteinExistence type="predicted"/>
<organism evidence="2 3">
    <name type="scientific">Lentinus brumalis</name>
    <dbReference type="NCBI Taxonomy" id="2498619"/>
    <lineage>
        <taxon>Eukaryota</taxon>
        <taxon>Fungi</taxon>
        <taxon>Dikarya</taxon>
        <taxon>Basidiomycota</taxon>
        <taxon>Agaricomycotina</taxon>
        <taxon>Agaricomycetes</taxon>
        <taxon>Polyporales</taxon>
        <taxon>Polyporaceae</taxon>
        <taxon>Lentinus</taxon>
    </lineage>
</organism>
<evidence type="ECO:0000313" key="3">
    <source>
        <dbReference type="Proteomes" id="UP000256964"/>
    </source>
</evidence>
<keyword evidence="1" id="KW-0732">Signal</keyword>
<dbReference type="Gene3D" id="2.60.120.260">
    <property type="entry name" value="Galactose-binding domain-like"/>
    <property type="match status" value="1"/>
</dbReference>
<gene>
    <name evidence="2" type="ORF">OH76DRAFT_1361874</name>
</gene>
<protein>
    <submittedName>
        <fullName evidence="2">Uncharacterized protein</fullName>
    </submittedName>
</protein>
<dbReference type="STRING" id="139420.A0A371CRP0"/>
<evidence type="ECO:0000256" key="1">
    <source>
        <dbReference type="SAM" id="SignalP"/>
    </source>
</evidence>
<accession>A0A371CRP0</accession>
<name>A0A371CRP0_9APHY</name>
<feature type="chain" id="PRO_5016630889" evidence="1">
    <location>
        <begin position="23"/>
        <end position="199"/>
    </location>
</feature>